<feature type="region of interest" description="Disordered" evidence="2">
    <location>
        <begin position="158"/>
        <end position="217"/>
    </location>
</feature>
<keyword evidence="1" id="KW-0175">Coiled coil</keyword>
<name>Q1AZ68_RUBXD</name>
<dbReference type="HOGENOM" id="CLU_1137382_0_0_11"/>
<organism evidence="3 4">
    <name type="scientific">Rubrobacter xylanophilus (strain DSM 9941 / JCM 11954 / NBRC 16129 / PRD-1)</name>
    <dbReference type="NCBI Taxonomy" id="266117"/>
    <lineage>
        <taxon>Bacteria</taxon>
        <taxon>Bacillati</taxon>
        <taxon>Actinomycetota</taxon>
        <taxon>Rubrobacteria</taxon>
        <taxon>Rubrobacterales</taxon>
        <taxon>Rubrobacteraceae</taxon>
        <taxon>Rubrobacter</taxon>
    </lineage>
</organism>
<evidence type="ECO:0000256" key="1">
    <source>
        <dbReference type="SAM" id="Coils"/>
    </source>
</evidence>
<evidence type="ECO:0000313" key="4">
    <source>
        <dbReference type="Proteomes" id="UP000006637"/>
    </source>
</evidence>
<keyword evidence="4" id="KW-1185">Reference proteome</keyword>
<accession>Q1AZ68</accession>
<dbReference type="Proteomes" id="UP000006637">
    <property type="component" value="Chromosome"/>
</dbReference>
<dbReference type="STRING" id="266117.Rxyl_0334"/>
<proteinExistence type="predicted"/>
<feature type="coiled-coil region" evidence="1">
    <location>
        <begin position="106"/>
        <end position="158"/>
    </location>
</feature>
<sequence>MSEEHHGRQGFFSRIFSPEPEEEQHTTVYSAEDLEPGEDEEREGTRRFTVERAAEIIRNLPPEVPRSSAVRIVRQTLIAAGIDIEELASSTRARESKLNSEISLRQKRIQDLKERTEEVVRQLEEEIRKAREARNTGIAEEERRIARAREGLEDVERVRDFFGLPRGDSEYTPPPEQGEETQVMDRPREGGGEDEDDTRVIRRPGPLSEGWEDRGER</sequence>
<dbReference type="RefSeq" id="WP_011563328.1">
    <property type="nucleotide sequence ID" value="NC_008148.1"/>
</dbReference>
<dbReference type="EMBL" id="CP000386">
    <property type="protein sequence ID" value="ABG03310.1"/>
    <property type="molecule type" value="Genomic_DNA"/>
</dbReference>
<feature type="compositionally biased region" description="Acidic residues" evidence="2">
    <location>
        <begin position="32"/>
        <end position="42"/>
    </location>
</feature>
<feature type="region of interest" description="Disordered" evidence="2">
    <location>
        <begin position="1"/>
        <end position="45"/>
    </location>
</feature>
<reference evidence="3 4" key="1">
    <citation type="submission" date="2006-06" db="EMBL/GenBank/DDBJ databases">
        <title>Complete sequence of Rubrobacter xylanophilus DSM 9941.</title>
        <authorList>
            <consortium name="US DOE Joint Genome Institute"/>
            <person name="Copeland A."/>
            <person name="Lucas S."/>
            <person name="Lapidus A."/>
            <person name="Barry K."/>
            <person name="Detter J.C."/>
            <person name="Glavina del Rio T."/>
            <person name="Hammon N."/>
            <person name="Israni S."/>
            <person name="Dalin E."/>
            <person name="Tice H."/>
            <person name="Pitluck S."/>
            <person name="Munk A.C."/>
            <person name="Brettin T."/>
            <person name="Bruce D."/>
            <person name="Han C."/>
            <person name="Tapia R."/>
            <person name="Gilna P."/>
            <person name="Schmutz J."/>
            <person name="Larimer F."/>
            <person name="Land M."/>
            <person name="Hauser L."/>
            <person name="Kyrpides N."/>
            <person name="Lykidis A."/>
            <person name="da Costa M.S."/>
            <person name="Rainey F.A."/>
            <person name="Empadinhas N."/>
            <person name="Jolivet E."/>
            <person name="Battista J.R."/>
            <person name="Richardson P."/>
        </authorList>
    </citation>
    <scope>NUCLEOTIDE SEQUENCE [LARGE SCALE GENOMIC DNA]</scope>
    <source>
        <strain evidence="4">DSM 9941 / NBRC 16129 / PRD-1</strain>
    </source>
</reference>
<evidence type="ECO:0000313" key="3">
    <source>
        <dbReference type="EMBL" id="ABG03310.1"/>
    </source>
</evidence>
<dbReference type="OrthoDB" id="5242648at2"/>
<evidence type="ECO:0000256" key="2">
    <source>
        <dbReference type="SAM" id="MobiDB-lite"/>
    </source>
</evidence>
<dbReference type="AlphaFoldDB" id="Q1AZ68"/>
<dbReference type="KEGG" id="rxy:Rxyl_0334"/>
<gene>
    <name evidence="3" type="ordered locus">Rxyl_0334</name>
</gene>
<protein>
    <submittedName>
        <fullName evidence="3">Uncharacterized protein</fullName>
    </submittedName>
</protein>